<keyword evidence="7" id="KW-1185">Reference proteome</keyword>
<evidence type="ECO:0000313" key="7">
    <source>
        <dbReference type="Proteomes" id="UP000887540"/>
    </source>
</evidence>
<keyword evidence="4 6" id="KW-1133">Transmembrane helix</keyword>
<dbReference type="PANTHER" id="PTHR11119">
    <property type="entry name" value="XANTHINE-URACIL / VITAMIN C PERMEASE FAMILY MEMBER"/>
    <property type="match status" value="1"/>
</dbReference>
<evidence type="ECO:0000256" key="4">
    <source>
        <dbReference type="ARBA" id="ARBA00022989"/>
    </source>
</evidence>
<reference evidence="8" key="1">
    <citation type="submission" date="2022-11" db="UniProtKB">
        <authorList>
            <consortium name="WormBaseParasite"/>
        </authorList>
    </citation>
    <scope>IDENTIFICATION</scope>
</reference>
<evidence type="ECO:0000256" key="2">
    <source>
        <dbReference type="ARBA" id="ARBA00008821"/>
    </source>
</evidence>
<dbReference type="AlphaFoldDB" id="A0A914DXM9"/>
<feature type="transmembrane region" description="Helical" evidence="6">
    <location>
        <begin position="113"/>
        <end position="131"/>
    </location>
</feature>
<comment type="similarity">
    <text evidence="2">Belongs to the nucleobase:cation symporter-2 (NCS2) (TC 2.A.40) family.</text>
</comment>
<organism evidence="7 8">
    <name type="scientific">Acrobeloides nanus</name>
    <dbReference type="NCBI Taxonomy" id="290746"/>
    <lineage>
        <taxon>Eukaryota</taxon>
        <taxon>Metazoa</taxon>
        <taxon>Ecdysozoa</taxon>
        <taxon>Nematoda</taxon>
        <taxon>Chromadorea</taxon>
        <taxon>Rhabditida</taxon>
        <taxon>Tylenchina</taxon>
        <taxon>Cephalobomorpha</taxon>
        <taxon>Cephaloboidea</taxon>
        <taxon>Cephalobidae</taxon>
        <taxon>Acrobeloides</taxon>
    </lineage>
</organism>
<keyword evidence="5 6" id="KW-0472">Membrane</keyword>
<evidence type="ECO:0000313" key="8">
    <source>
        <dbReference type="WBParaSite" id="ACRNAN_scaffold4445.g7252.t1"/>
    </source>
</evidence>
<evidence type="ECO:0000256" key="1">
    <source>
        <dbReference type="ARBA" id="ARBA00004141"/>
    </source>
</evidence>
<dbReference type="GO" id="GO:0022857">
    <property type="term" value="F:transmembrane transporter activity"/>
    <property type="evidence" value="ECO:0007669"/>
    <property type="project" value="InterPro"/>
</dbReference>
<dbReference type="GO" id="GO:0016020">
    <property type="term" value="C:membrane"/>
    <property type="evidence" value="ECO:0007669"/>
    <property type="project" value="UniProtKB-SubCell"/>
</dbReference>
<comment type="subcellular location">
    <subcellularLocation>
        <location evidence="1">Membrane</location>
        <topology evidence="1">Multi-pass membrane protein</topology>
    </subcellularLocation>
</comment>
<dbReference type="Pfam" id="PF00860">
    <property type="entry name" value="Xan_ur_permease"/>
    <property type="match status" value="1"/>
</dbReference>
<keyword evidence="3 6" id="KW-0812">Transmembrane</keyword>
<evidence type="ECO:0000256" key="3">
    <source>
        <dbReference type="ARBA" id="ARBA00022692"/>
    </source>
</evidence>
<proteinExistence type="inferred from homology"/>
<evidence type="ECO:0000256" key="5">
    <source>
        <dbReference type="ARBA" id="ARBA00023136"/>
    </source>
</evidence>
<dbReference type="InterPro" id="IPR006043">
    <property type="entry name" value="NCS2"/>
</dbReference>
<feature type="transmembrane region" description="Helical" evidence="6">
    <location>
        <begin position="137"/>
        <end position="155"/>
    </location>
</feature>
<dbReference type="Proteomes" id="UP000887540">
    <property type="component" value="Unplaced"/>
</dbReference>
<accession>A0A914DXM9</accession>
<dbReference type="WBParaSite" id="ACRNAN_scaffold4445.g7252.t1">
    <property type="protein sequence ID" value="ACRNAN_scaffold4445.g7252.t1"/>
    <property type="gene ID" value="ACRNAN_scaffold4445.g7252"/>
</dbReference>
<sequence>MNLCDIERAKPLHWHIMVAIPSMFVPPYVLSELVCAGTAKVELRVRLLSTQFVATGISTILQTTLGIRLANLEGPSLIFLPLLYAFFKTPSMSCGEDIVDEEKSLIAIQKIQGSLFAALLILIFLGVTRIITIVSRFFSPITYSVIIILLCLDNIDSVLMKAQQHWISVM</sequence>
<name>A0A914DXM9_9BILA</name>
<protein>
    <submittedName>
        <fullName evidence="8">Uncharacterized protein</fullName>
    </submittedName>
</protein>
<evidence type="ECO:0000256" key="6">
    <source>
        <dbReference type="SAM" id="Phobius"/>
    </source>
</evidence>